<feature type="domain" description="Pre-C2HC" evidence="1">
    <location>
        <begin position="83"/>
        <end position="142"/>
    </location>
</feature>
<dbReference type="InterPro" id="IPR006579">
    <property type="entry name" value="Pre_C2HC_dom"/>
</dbReference>
<dbReference type="Pfam" id="PF07530">
    <property type="entry name" value="PRE_C2HC"/>
    <property type="match status" value="1"/>
</dbReference>
<dbReference type="OMA" id="CKMAFRI"/>
<feature type="non-terminal residue" evidence="2">
    <location>
        <position position="229"/>
    </location>
</feature>
<dbReference type="Proteomes" id="UP000054359">
    <property type="component" value="Unassembled WGS sequence"/>
</dbReference>
<dbReference type="PANTHER" id="PTHR33273">
    <property type="entry name" value="DOMAIN-CONTAINING PROTEIN, PUTATIVE-RELATED"/>
    <property type="match status" value="1"/>
</dbReference>
<reference evidence="2 3" key="1">
    <citation type="submission" date="2013-11" db="EMBL/GenBank/DDBJ databases">
        <title>Genome sequencing of Stegodyphus mimosarum.</title>
        <authorList>
            <person name="Bechsgaard J."/>
        </authorList>
    </citation>
    <scope>NUCLEOTIDE SEQUENCE [LARGE SCALE GENOMIC DNA]</scope>
</reference>
<dbReference type="OrthoDB" id="8123891at2759"/>
<accession>A0A087TU48</accession>
<protein>
    <submittedName>
        <fullName evidence="2">Nucleic-acid-binding protein from transposon X-element</fullName>
    </submittedName>
</protein>
<gene>
    <name evidence="2" type="ORF">X975_08717</name>
</gene>
<evidence type="ECO:0000259" key="1">
    <source>
        <dbReference type="Pfam" id="PF07530"/>
    </source>
</evidence>
<dbReference type="EMBL" id="KK116737">
    <property type="protein sequence ID" value="KFM68637.1"/>
    <property type="molecule type" value="Genomic_DNA"/>
</dbReference>
<organism evidence="2 3">
    <name type="scientific">Stegodyphus mimosarum</name>
    <name type="common">African social velvet spider</name>
    <dbReference type="NCBI Taxonomy" id="407821"/>
    <lineage>
        <taxon>Eukaryota</taxon>
        <taxon>Metazoa</taxon>
        <taxon>Ecdysozoa</taxon>
        <taxon>Arthropoda</taxon>
        <taxon>Chelicerata</taxon>
        <taxon>Arachnida</taxon>
        <taxon>Araneae</taxon>
        <taxon>Araneomorphae</taxon>
        <taxon>Entelegynae</taxon>
        <taxon>Eresoidea</taxon>
        <taxon>Eresidae</taxon>
        <taxon>Stegodyphus</taxon>
    </lineage>
</organism>
<dbReference type="PANTHER" id="PTHR33273:SF2">
    <property type="entry name" value="ENDONUCLEASE_EXONUCLEASE_PHOSPHATASE DOMAIN-CONTAINING PROTEIN"/>
    <property type="match status" value="1"/>
</dbReference>
<name>A0A087TU48_STEMI</name>
<evidence type="ECO:0000313" key="3">
    <source>
        <dbReference type="Proteomes" id="UP000054359"/>
    </source>
</evidence>
<dbReference type="AlphaFoldDB" id="A0A087TU48"/>
<keyword evidence="3" id="KW-1185">Reference proteome</keyword>
<sequence length="229" mass="26517">MVKPEDGATYNNFLKKIAKLTKANFYGKVSGEYLKLLPGIPDDHRLLSQDLLNHKIEHYVITPRHKKPIKVVIRGLPITTEKSEIIEELTKLGYSIFKVVQLTRFRTKQPMPLYQVQLNITENVEKIYDETHLGLFMITVEKYINKNLVPQCHNCQRFHHSSDNCFFQPRCVKCAQFHKTQDCPHVGPIENPVCVNCTKNHPASYRGCEKFPKIKTKENLVKISTNNNL</sequence>
<proteinExistence type="predicted"/>
<evidence type="ECO:0000313" key="2">
    <source>
        <dbReference type="EMBL" id="KFM68637.1"/>
    </source>
</evidence>